<dbReference type="EC" id="2.7.7.6" evidence="3"/>
<dbReference type="InterPro" id="IPR036161">
    <property type="entry name" value="RPB6/omega-like_sf"/>
</dbReference>
<dbReference type="AlphaFoldDB" id="A0AAJ1IJR8"/>
<dbReference type="GO" id="GO:0003899">
    <property type="term" value="F:DNA-directed RNA polymerase activity"/>
    <property type="evidence" value="ECO:0007669"/>
    <property type="project" value="UniProtKB-EC"/>
</dbReference>
<evidence type="ECO:0000313" key="4">
    <source>
        <dbReference type="Proteomes" id="UP001221217"/>
    </source>
</evidence>
<evidence type="ECO:0000256" key="1">
    <source>
        <dbReference type="ARBA" id="ARBA00022478"/>
    </source>
</evidence>
<dbReference type="SUPFAM" id="SSF63562">
    <property type="entry name" value="RPB6/omega subunit-like"/>
    <property type="match status" value="1"/>
</dbReference>
<comment type="caution">
    <text evidence="3">The sequence shown here is derived from an EMBL/GenBank/DDBJ whole genome shotgun (WGS) entry which is preliminary data.</text>
</comment>
<keyword evidence="3" id="KW-0808">Transferase</keyword>
<evidence type="ECO:0000256" key="2">
    <source>
        <dbReference type="ARBA" id="ARBA00023163"/>
    </source>
</evidence>
<keyword evidence="3" id="KW-0548">Nucleotidyltransferase</keyword>
<keyword evidence="1 3" id="KW-0240">DNA-directed RNA polymerase</keyword>
<dbReference type="GO" id="GO:0000428">
    <property type="term" value="C:DNA-directed RNA polymerase complex"/>
    <property type="evidence" value="ECO:0007669"/>
    <property type="project" value="UniProtKB-KW"/>
</dbReference>
<organism evidence="3 4">
    <name type="scientific">Candidatus Thalassospirochaeta sargassi</name>
    <dbReference type="NCBI Taxonomy" id="3119039"/>
    <lineage>
        <taxon>Bacteria</taxon>
        <taxon>Pseudomonadati</taxon>
        <taxon>Spirochaetota</taxon>
        <taxon>Spirochaetia</taxon>
        <taxon>Spirochaetales</taxon>
        <taxon>Spirochaetaceae</taxon>
        <taxon>Candidatus Thalassospirochaeta</taxon>
    </lineage>
</organism>
<reference evidence="3 4" key="1">
    <citation type="submission" date="2022-12" db="EMBL/GenBank/DDBJ databases">
        <title>Metagenome assembled genome from gulf of manar.</title>
        <authorList>
            <person name="Kohli P."/>
            <person name="Pk S."/>
            <person name="Venkata Ramana C."/>
            <person name="Sasikala C."/>
        </authorList>
    </citation>
    <scope>NUCLEOTIDE SEQUENCE [LARGE SCALE GENOMIC DNA]</scope>
    <source>
        <strain evidence="3">JB008</strain>
    </source>
</reference>
<dbReference type="GO" id="GO:0003677">
    <property type="term" value="F:DNA binding"/>
    <property type="evidence" value="ECO:0007669"/>
    <property type="project" value="InterPro"/>
</dbReference>
<accession>A0AAJ1IJR8</accession>
<dbReference type="Proteomes" id="UP001221217">
    <property type="component" value="Unassembled WGS sequence"/>
</dbReference>
<proteinExistence type="predicted"/>
<keyword evidence="2" id="KW-0804">Transcription</keyword>
<gene>
    <name evidence="3" type="ORF">PQJ61_11570</name>
</gene>
<evidence type="ECO:0000313" key="3">
    <source>
        <dbReference type="EMBL" id="MDC7227391.1"/>
    </source>
</evidence>
<name>A0AAJ1IJR8_9SPIO</name>
<dbReference type="EMBL" id="JAQQAL010000024">
    <property type="protein sequence ID" value="MDC7227391.1"/>
    <property type="molecule type" value="Genomic_DNA"/>
</dbReference>
<dbReference type="GO" id="GO:0006351">
    <property type="term" value="P:DNA-templated transcription"/>
    <property type="evidence" value="ECO:0007669"/>
    <property type="project" value="InterPro"/>
</dbReference>
<protein>
    <submittedName>
        <fullName evidence="3">DNA-directed RNA polymerase subunit omega</fullName>
        <ecNumber evidence="3">2.7.7.6</ecNumber>
    </submittedName>
</protein>
<sequence>MILPLSKLIDLQDDVYACTCAIIKRAQQVTVAGDEELDKNNGKVVSTAIDQILTTKVEYEIED</sequence>